<dbReference type="InterPro" id="IPR036635">
    <property type="entry name" value="MurB_C_sf"/>
</dbReference>
<evidence type="ECO:0000313" key="19">
    <source>
        <dbReference type="Proteomes" id="UP000034854"/>
    </source>
</evidence>
<evidence type="ECO:0000256" key="14">
    <source>
        <dbReference type="ARBA" id="ARBA00023316"/>
    </source>
</evidence>
<dbReference type="SUPFAM" id="SSF56194">
    <property type="entry name" value="Uridine diphospho-N-Acetylenolpyruvylglucosamine reductase, MurB, C-terminal domain"/>
    <property type="match status" value="1"/>
</dbReference>
<dbReference type="EMBL" id="LCAG01000001">
    <property type="protein sequence ID" value="KKR88076.1"/>
    <property type="molecule type" value="Genomic_DNA"/>
</dbReference>
<keyword evidence="13 16" id="KW-0131">Cell cycle</keyword>
<dbReference type="Gene3D" id="3.90.78.10">
    <property type="entry name" value="UDP-N-acetylenolpyruvoylglucosamine reductase, C-terminal domain"/>
    <property type="match status" value="1"/>
</dbReference>
<proteinExistence type="inferred from homology"/>
<dbReference type="AlphaFoldDB" id="A0A0G0UKN6"/>
<dbReference type="PANTHER" id="PTHR21071">
    <property type="entry name" value="UDP-N-ACETYLENOLPYRUVOYLGLUCOSAMINE REDUCTASE"/>
    <property type="match status" value="1"/>
</dbReference>
<evidence type="ECO:0000256" key="9">
    <source>
        <dbReference type="ARBA" id="ARBA00022857"/>
    </source>
</evidence>
<dbReference type="GO" id="GO:0071555">
    <property type="term" value="P:cell wall organization"/>
    <property type="evidence" value="ECO:0007669"/>
    <property type="project" value="UniProtKB-KW"/>
</dbReference>
<evidence type="ECO:0000256" key="3">
    <source>
        <dbReference type="ARBA" id="ARBA00004496"/>
    </source>
</evidence>
<evidence type="ECO:0000259" key="17">
    <source>
        <dbReference type="PROSITE" id="PS51387"/>
    </source>
</evidence>
<dbReference type="InterPro" id="IPR006094">
    <property type="entry name" value="Oxid_FAD_bind_N"/>
</dbReference>
<feature type="active site" evidence="16">
    <location>
        <position position="323"/>
    </location>
</feature>
<evidence type="ECO:0000256" key="1">
    <source>
        <dbReference type="ARBA" id="ARBA00001974"/>
    </source>
</evidence>
<dbReference type="InterPro" id="IPR016167">
    <property type="entry name" value="FAD-bd_PCMH_sub1"/>
</dbReference>
<evidence type="ECO:0000256" key="13">
    <source>
        <dbReference type="ARBA" id="ARBA00023306"/>
    </source>
</evidence>
<dbReference type="NCBIfam" id="TIGR00179">
    <property type="entry name" value="murB"/>
    <property type="match status" value="1"/>
</dbReference>
<evidence type="ECO:0000256" key="16">
    <source>
        <dbReference type="HAMAP-Rule" id="MF_00037"/>
    </source>
</evidence>
<keyword evidence="10 16" id="KW-0133">Cell shape</keyword>
<evidence type="ECO:0000256" key="5">
    <source>
        <dbReference type="ARBA" id="ARBA00022490"/>
    </source>
</evidence>
<dbReference type="PANTHER" id="PTHR21071:SF4">
    <property type="entry name" value="UDP-N-ACETYLENOLPYRUVOYLGLUCOSAMINE REDUCTASE"/>
    <property type="match status" value="1"/>
</dbReference>
<evidence type="ECO:0000256" key="11">
    <source>
        <dbReference type="ARBA" id="ARBA00022984"/>
    </source>
</evidence>
<dbReference type="Proteomes" id="UP000034854">
    <property type="component" value="Unassembled WGS sequence"/>
</dbReference>
<feature type="active site" description="Proton donor" evidence="16">
    <location>
        <position position="241"/>
    </location>
</feature>
<evidence type="ECO:0000256" key="12">
    <source>
        <dbReference type="ARBA" id="ARBA00023002"/>
    </source>
</evidence>
<dbReference type="GO" id="GO:0008762">
    <property type="term" value="F:UDP-N-acetylmuramate dehydrogenase activity"/>
    <property type="evidence" value="ECO:0007669"/>
    <property type="project" value="UniProtKB-UniRule"/>
</dbReference>
<dbReference type="InterPro" id="IPR011601">
    <property type="entry name" value="MurB_C"/>
</dbReference>
<evidence type="ECO:0000256" key="10">
    <source>
        <dbReference type="ARBA" id="ARBA00022960"/>
    </source>
</evidence>
<keyword evidence="9 16" id="KW-0521">NADP</keyword>
<comment type="caution">
    <text evidence="18">The sequence shown here is derived from an EMBL/GenBank/DDBJ whole genome shotgun (WGS) entry which is preliminary data.</text>
</comment>
<evidence type="ECO:0000313" key="18">
    <source>
        <dbReference type="EMBL" id="KKR88076.1"/>
    </source>
</evidence>
<dbReference type="PROSITE" id="PS51387">
    <property type="entry name" value="FAD_PCMH"/>
    <property type="match status" value="1"/>
</dbReference>
<evidence type="ECO:0000256" key="8">
    <source>
        <dbReference type="ARBA" id="ARBA00022827"/>
    </source>
</evidence>
<dbReference type="Pfam" id="PF02873">
    <property type="entry name" value="MurB_C"/>
    <property type="match status" value="1"/>
</dbReference>
<dbReference type="GO" id="GO:0051301">
    <property type="term" value="P:cell division"/>
    <property type="evidence" value="ECO:0007669"/>
    <property type="project" value="UniProtKB-KW"/>
</dbReference>
<sequence length="335" mass="36415">MQQVDEIKNILGPLRVFENEPLSKHTYFKIGGPAKLFFEAKSVEDLKLALETAHDVKIPFTVLGGGANVLVSDSGFDGLVVKNRASGVKLVGLKGTYGKHGRGIKNALVSAASGTLMNQLARFSLDQGLEGLEFLLSVPGTVGGGIKINAHFEVEKGQFLGSRLASAILFDPKSGKVKEVDQKYFEFSYDHSKIQQTGEIVLQASFKLDKVEDDALLWQKAMDNVKRRNEEQPIGIACSGCVFRNIDESDANRLATPNLTTSAGFIIDSLGLKGTKIGGAEVSTHHANFILNTNNATATDVIKLVSLIKQKTKETYGISLKEEIFYIGDFNEFSN</sequence>
<dbReference type="InterPro" id="IPR016169">
    <property type="entry name" value="FAD-bd_PCMH_sub2"/>
</dbReference>
<keyword evidence="14 16" id="KW-0961">Cell wall biogenesis/degradation</keyword>
<evidence type="ECO:0000256" key="7">
    <source>
        <dbReference type="ARBA" id="ARBA00022630"/>
    </source>
</evidence>
<keyword evidence="12 16" id="KW-0560">Oxidoreductase</keyword>
<dbReference type="Pfam" id="PF01565">
    <property type="entry name" value="FAD_binding_4"/>
    <property type="match status" value="1"/>
</dbReference>
<comment type="pathway">
    <text evidence="4 16">Cell wall biogenesis; peptidoglycan biosynthesis.</text>
</comment>
<accession>A0A0G0UKN6</accession>
<keyword evidence="8 16" id="KW-0274">FAD</keyword>
<name>A0A0G0UKN6_9BACT</name>
<gene>
    <name evidence="16" type="primary">murB</name>
    <name evidence="18" type="ORF">UU34_C0001G0073</name>
</gene>
<comment type="similarity">
    <text evidence="16">Belongs to the MurB family.</text>
</comment>
<reference evidence="18 19" key="1">
    <citation type="journal article" date="2015" name="Nature">
        <title>rRNA introns, odd ribosomes, and small enigmatic genomes across a large radiation of phyla.</title>
        <authorList>
            <person name="Brown C.T."/>
            <person name="Hug L.A."/>
            <person name="Thomas B.C."/>
            <person name="Sharon I."/>
            <person name="Castelle C.J."/>
            <person name="Singh A."/>
            <person name="Wilkins M.J."/>
            <person name="Williams K.H."/>
            <person name="Banfield J.F."/>
        </authorList>
    </citation>
    <scope>NUCLEOTIDE SEQUENCE [LARGE SCALE GENOMIC DNA]</scope>
</reference>
<feature type="domain" description="FAD-binding PCMH-type" evidence="17">
    <location>
        <begin position="29"/>
        <end position="211"/>
    </location>
</feature>
<evidence type="ECO:0000256" key="2">
    <source>
        <dbReference type="ARBA" id="ARBA00003921"/>
    </source>
</evidence>
<dbReference type="InterPro" id="IPR003170">
    <property type="entry name" value="MurB"/>
</dbReference>
<comment type="caution">
    <text evidence="16">Lacks conserved residue(s) required for the propagation of feature annotation.</text>
</comment>
<dbReference type="UniPathway" id="UPA00219"/>
<comment type="function">
    <text evidence="2 16">Cell wall formation.</text>
</comment>
<dbReference type="GO" id="GO:0009252">
    <property type="term" value="P:peptidoglycan biosynthetic process"/>
    <property type="evidence" value="ECO:0007669"/>
    <property type="project" value="UniProtKB-UniRule"/>
</dbReference>
<comment type="subcellular location">
    <subcellularLocation>
        <location evidence="3 16">Cytoplasm</location>
    </subcellularLocation>
</comment>
<dbReference type="EC" id="1.3.1.98" evidence="16"/>
<dbReference type="InterPro" id="IPR016166">
    <property type="entry name" value="FAD-bd_PCMH"/>
</dbReference>
<dbReference type="Gene3D" id="3.30.465.10">
    <property type="match status" value="1"/>
</dbReference>
<dbReference type="GO" id="GO:0008360">
    <property type="term" value="P:regulation of cell shape"/>
    <property type="evidence" value="ECO:0007669"/>
    <property type="project" value="UniProtKB-KW"/>
</dbReference>
<dbReference type="GO" id="GO:0005829">
    <property type="term" value="C:cytosol"/>
    <property type="evidence" value="ECO:0007669"/>
    <property type="project" value="TreeGrafter"/>
</dbReference>
<comment type="catalytic activity">
    <reaction evidence="15 16">
        <text>UDP-N-acetyl-alpha-D-muramate + NADP(+) = UDP-N-acetyl-3-O-(1-carboxyvinyl)-alpha-D-glucosamine + NADPH + H(+)</text>
        <dbReference type="Rhea" id="RHEA:12248"/>
        <dbReference type="ChEBI" id="CHEBI:15378"/>
        <dbReference type="ChEBI" id="CHEBI:57783"/>
        <dbReference type="ChEBI" id="CHEBI:58349"/>
        <dbReference type="ChEBI" id="CHEBI:68483"/>
        <dbReference type="ChEBI" id="CHEBI:70757"/>
        <dbReference type="EC" id="1.3.1.98"/>
    </reaction>
</comment>
<dbReference type="HAMAP" id="MF_00037">
    <property type="entry name" value="MurB"/>
    <property type="match status" value="1"/>
</dbReference>
<dbReference type="SUPFAM" id="SSF56176">
    <property type="entry name" value="FAD-binding/transporter-associated domain-like"/>
    <property type="match status" value="1"/>
</dbReference>
<keyword evidence="5 16" id="KW-0963">Cytoplasm</keyword>
<protein>
    <recommendedName>
        <fullName evidence="16">UDP-N-acetylenolpyruvoylglucosamine reductase</fullName>
        <ecNumber evidence="16">1.3.1.98</ecNumber>
    </recommendedName>
    <alternativeName>
        <fullName evidence="16">UDP-N-acetylmuramate dehydrogenase</fullName>
    </alternativeName>
</protein>
<dbReference type="InterPro" id="IPR036318">
    <property type="entry name" value="FAD-bd_PCMH-like_sf"/>
</dbReference>
<organism evidence="18 19">
    <name type="scientific">Candidatus Curtissbacteria bacterium GW2011_GWA1_41_11</name>
    <dbReference type="NCBI Taxonomy" id="1618409"/>
    <lineage>
        <taxon>Bacteria</taxon>
        <taxon>Candidatus Curtissiibacteriota</taxon>
    </lineage>
</organism>
<evidence type="ECO:0000256" key="6">
    <source>
        <dbReference type="ARBA" id="ARBA00022618"/>
    </source>
</evidence>
<comment type="cofactor">
    <cofactor evidence="1 16">
        <name>FAD</name>
        <dbReference type="ChEBI" id="CHEBI:57692"/>
    </cofactor>
</comment>
<evidence type="ECO:0000256" key="4">
    <source>
        <dbReference type="ARBA" id="ARBA00004752"/>
    </source>
</evidence>
<keyword evidence="6 16" id="KW-0132">Cell division</keyword>
<dbReference type="GO" id="GO:0071949">
    <property type="term" value="F:FAD binding"/>
    <property type="evidence" value="ECO:0007669"/>
    <property type="project" value="InterPro"/>
</dbReference>
<evidence type="ECO:0000256" key="15">
    <source>
        <dbReference type="ARBA" id="ARBA00048914"/>
    </source>
</evidence>
<keyword evidence="7 16" id="KW-0285">Flavoprotein</keyword>
<dbReference type="Gene3D" id="3.30.43.10">
    <property type="entry name" value="Uridine Diphospho-n-acetylenolpyruvylglucosamine Reductase, domain 2"/>
    <property type="match status" value="1"/>
</dbReference>
<keyword evidence="11 16" id="KW-0573">Peptidoglycan synthesis</keyword>